<dbReference type="GO" id="GO:0005737">
    <property type="term" value="C:cytoplasm"/>
    <property type="evidence" value="ECO:0007669"/>
    <property type="project" value="TreeGrafter"/>
</dbReference>
<dbReference type="GO" id="GO:0003899">
    <property type="term" value="F:DNA-directed RNA polymerase activity"/>
    <property type="evidence" value="ECO:0007669"/>
    <property type="project" value="InterPro"/>
</dbReference>
<dbReference type="OrthoDB" id="8536512at2"/>
<dbReference type="RefSeq" id="WP_089998098.1">
    <property type="nucleotide sequence ID" value="NZ_FOBV01000001.1"/>
</dbReference>
<dbReference type="PANTHER" id="PTHR30313">
    <property type="entry name" value="DNA PRIMASE"/>
    <property type="match status" value="1"/>
</dbReference>
<protein>
    <submittedName>
        <fullName evidence="5">CHC2 zinc finger</fullName>
    </submittedName>
</protein>
<dbReference type="Pfam" id="PF13155">
    <property type="entry name" value="Toprim_2"/>
    <property type="match status" value="1"/>
</dbReference>
<gene>
    <name evidence="5" type="ORF">SAMN05421856_101331</name>
</gene>
<feature type="domain" description="Zinc finger CHC2-type" evidence="4">
    <location>
        <begin position="26"/>
        <end position="85"/>
    </location>
</feature>
<dbReference type="GO" id="GO:0003677">
    <property type="term" value="F:DNA binding"/>
    <property type="evidence" value="ECO:0007669"/>
    <property type="project" value="InterPro"/>
</dbReference>
<accession>A0A1H7VYG1</accession>
<keyword evidence="6" id="KW-1185">Reference proteome</keyword>
<organism evidence="5 6">
    <name type="scientific">Chryseobacterium taichungense</name>
    <dbReference type="NCBI Taxonomy" id="295069"/>
    <lineage>
        <taxon>Bacteria</taxon>
        <taxon>Pseudomonadati</taxon>
        <taxon>Bacteroidota</taxon>
        <taxon>Flavobacteriia</taxon>
        <taxon>Flavobacteriales</taxon>
        <taxon>Weeksellaceae</taxon>
        <taxon>Chryseobacterium group</taxon>
        <taxon>Chryseobacterium</taxon>
    </lineage>
</organism>
<dbReference type="STRING" id="295069.SAMN05421856_101331"/>
<dbReference type="InterPro" id="IPR002694">
    <property type="entry name" value="Znf_CHC2"/>
</dbReference>
<dbReference type="SUPFAM" id="SSF56731">
    <property type="entry name" value="DNA primase core"/>
    <property type="match status" value="1"/>
</dbReference>
<evidence type="ECO:0000256" key="1">
    <source>
        <dbReference type="ARBA" id="ARBA00022723"/>
    </source>
</evidence>
<dbReference type="Pfam" id="PF01807">
    <property type="entry name" value="Zn_ribbon_DnaG"/>
    <property type="match status" value="1"/>
</dbReference>
<dbReference type="AlphaFoldDB" id="A0A1H7VYG1"/>
<keyword evidence="3" id="KW-0862">Zinc</keyword>
<evidence type="ECO:0000313" key="6">
    <source>
        <dbReference type="Proteomes" id="UP000199450"/>
    </source>
</evidence>
<keyword evidence="2" id="KW-0863">Zinc-finger</keyword>
<dbReference type="GO" id="GO:0006269">
    <property type="term" value="P:DNA replication, synthesis of primer"/>
    <property type="evidence" value="ECO:0007669"/>
    <property type="project" value="TreeGrafter"/>
</dbReference>
<dbReference type="InterPro" id="IPR036977">
    <property type="entry name" value="DNA_primase_Znf_CHC2"/>
</dbReference>
<dbReference type="Proteomes" id="UP000199450">
    <property type="component" value="Unassembled WGS sequence"/>
</dbReference>
<evidence type="ECO:0000259" key="4">
    <source>
        <dbReference type="Pfam" id="PF01807"/>
    </source>
</evidence>
<evidence type="ECO:0000256" key="3">
    <source>
        <dbReference type="ARBA" id="ARBA00022833"/>
    </source>
</evidence>
<dbReference type="GO" id="GO:0008270">
    <property type="term" value="F:zinc ion binding"/>
    <property type="evidence" value="ECO:0007669"/>
    <property type="project" value="UniProtKB-KW"/>
</dbReference>
<dbReference type="SUPFAM" id="SSF57783">
    <property type="entry name" value="Zinc beta-ribbon"/>
    <property type="match status" value="1"/>
</dbReference>
<dbReference type="PANTHER" id="PTHR30313:SF2">
    <property type="entry name" value="DNA PRIMASE"/>
    <property type="match status" value="1"/>
</dbReference>
<dbReference type="InterPro" id="IPR034154">
    <property type="entry name" value="TOPRIM_DnaG/twinkle"/>
</dbReference>
<reference evidence="6" key="1">
    <citation type="submission" date="2016-10" db="EMBL/GenBank/DDBJ databases">
        <authorList>
            <person name="Varghese N."/>
            <person name="Submissions S."/>
        </authorList>
    </citation>
    <scope>NUCLEOTIDE SEQUENCE [LARGE SCALE GENOMIC DNA]</scope>
    <source>
        <strain evidence="6">DSM 17453</strain>
    </source>
</reference>
<dbReference type="Gene3D" id="3.40.1360.10">
    <property type="match status" value="1"/>
</dbReference>
<proteinExistence type="predicted"/>
<keyword evidence="1" id="KW-0479">Metal-binding</keyword>
<sequence>MNCKQLNSIGLEEVLAFLGHLPTRQNEKEAWYLSPFGPESHASFKVDRPQNLWYLFSEGAGGTTTDFIQKYLHTSVKEALEWASNQNFSSFHPQTKTLKPNPNYRIDKIMDISHPNLIQYLYERGLSEKVYPFIKEVWFTIENKQLYAVGFKNNSDGWELRNVFYKGALLKKDITFLPFFQKAESISQNEARKNAGSGKVAVFEGFTDALSFIELQKSFEGDLLVLNSTAMLNKALTVLDSYLEISLFLDNDKAGTQCKDTITKHFPHARDFSLLYSDHKDLNEFLTAKMKHHAHDTINTAITKTAINEPTEKQNNCKEETNRIKKGLQRKM</sequence>
<dbReference type="CDD" id="cd01029">
    <property type="entry name" value="TOPRIM_primases"/>
    <property type="match status" value="1"/>
</dbReference>
<evidence type="ECO:0000313" key="5">
    <source>
        <dbReference type="EMBL" id="SEM13815.1"/>
    </source>
</evidence>
<name>A0A1H7VYG1_9FLAO</name>
<evidence type="ECO:0000256" key="2">
    <source>
        <dbReference type="ARBA" id="ARBA00022771"/>
    </source>
</evidence>
<dbReference type="Gene3D" id="3.90.580.10">
    <property type="entry name" value="Zinc finger, CHC2-type domain"/>
    <property type="match status" value="1"/>
</dbReference>
<dbReference type="EMBL" id="FOBV01000001">
    <property type="protein sequence ID" value="SEM13815.1"/>
    <property type="molecule type" value="Genomic_DNA"/>
</dbReference>
<dbReference type="InterPro" id="IPR050219">
    <property type="entry name" value="DnaG_primase"/>
</dbReference>